<accession>A0A1H9X7B0</accession>
<gene>
    <name evidence="2" type="ORF">SAMN05518684_12811</name>
</gene>
<dbReference type="NCBIfam" id="TIGR04391">
    <property type="entry name" value="CcmD_alt_fam"/>
    <property type="match status" value="1"/>
</dbReference>
<dbReference type="STRING" id="1601833.SAMN05518684_12811"/>
<proteinExistence type="predicted"/>
<keyword evidence="1" id="KW-0812">Transmembrane</keyword>
<keyword evidence="1" id="KW-0472">Membrane</keyword>
<keyword evidence="1" id="KW-1133">Transmembrane helix</keyword>
<dbReference type="RefSeq" id="WP_093056091.1">
    <property type="nucleotide sequence ID" value="NZ_FOGT01000028.1"/>
</dbReference>
<feature type="transmembrane region" description="Helical" evidence="1">
    <location>
        <begin position="6"/>
        <end position="23"/>
    </location>
</feature>
<reference evidence="3" key="1">
    <citation type="submission" date="2016-10" db="EMBL/GenBank/DDBJ databases">
        <authorList>
            <person name="Varghese N."/>
            <person name="Submissions S."/>
        </authorList>
    </citation>
    <scope>NUCLEOTIDE SEQUENCE [LARGE SCALE GENOMIC DNA]</scope>
    <source>
        <strain evidence="3">S9</strain>
    </source>
</reference>
<dbReference type="InterPro" id="IPR030888">
    <property type="entry name" value="Put_ccm"/>
</dbReference>
<dbReference type="OrthoDB" id="2911297at2"/>
<evidence type="ECO:0000256" key="1">
    <source>
        <dbReference type="SAM" id="Phobius"/>
    </source>
</evidence>
<organism evidence="2 3">
    <name type="scientific">Salipaludibacillus aurantiacus</name>
    <dbReference type="NCBI Taxonomy" id="1601833"/>
    <lineage>
        <taxon>Bacteria</taxon>
        <taxon>Bacillati</taxon>
        <taxon>Bacillota</taxon>
        <taxon>Bacilli</taxon>
        <taxon>Bacillales</taxon>
        <taxon>Bacillaceae</taxon>
    </lineage>
</organism>
<keyword evidence="3" id="KW-1185">Reference proteome</keyword>
<evidence type="ECO:0000313" key="2">
    <source>
        <dbReference type="EMBL" id="SES42088.1"/>
    </source>
</evidence>
<dbReference type="Proteomes" id="UP000198571">
    <property type="component" value="Unassembled WGS sequence"/>
</dbReference>
<name>A0A1H9X7B0_9BACI</name>
<sequence length="42" mass="5060">MTYLFAAYSVIWLLIAGYVWMIGKRQNDAMKEINFLREMKED</sequence>
<evidence type="ECO:0000313" key="3">
    <source>
        <dbReference type="Proteomes" id="UP000198571"/>
    </source>
</evidence>
<dbReference type="EMBL" id="FOGT01000028">
    <property type="protein sequence ID" value="SES42088.1"/>
    <property type="molecule type" value="Genomic_DNA"/>
</dbReference>
<dbReference type="AlphaFoldDB" id="A0A1H9X7B0"/>
<protein>
    <submittedName>
        <fullName evidence="2">CcmD family protein</fullName>
    </submittedName>
</protein>